<dbReference type="RefSeq" id="XP_043048986.1">
    <property type="nucleotide sequence ID" value="XM_043191679.1"/>
</dbReference>
<feature type="region of interest" description="Disordered" evidence="1">
    <location>
        <begin position="530"/>
        <end position="618"/>
    </location>
</feature>
<name>A0A9P8AI32_9ASCO</name>
<gene>
    <name evidence="3" type="ORF">KQ657_000856</name>
</gene>
<evidence type="ECO:0000256" key="1">
    <source>
        <dbReference type="SAM" id="MobiDB-lite"/>
    </source>
</evidence>
<evidence type="ECO:0000313" key="4">
    <source>
        <dbReference type="Proteomes" id="UP000790833"/>
    </source>
</evidence>
<dbReference type="GeneID" id="66114230"/>
<protein>
    <recommendedName>
        <fullName evidence="2">DUF2433 domain-containing protein</fullName>
    </recommendedName>
</protein>
<evidence type="ECO:0000259" key="2">
    <source>
        <dbReference type="Pfam" id="PF10360"/>
    </source>
</evidence>
<dbReference type="SUPFAM" id="SSF56300">
    <property type="entry name" value="Metallo-dependent phosphatases"/>
    <property type="match status" value="1"/>
</dbReference>
<feature type="compositionally biased region" description="Basic residues" evidence="1">
    <location>
        <begin position="606"/>
        <end position="618"/>
    </location>
</feature>
<accession>A0A9P8AI32</accession>
<dbReference type="EMBL" id="JAHMUF010000012">
    <property type="protein sequence ID" value="KAG7193438.1"/>
    <property type="molecule type" value="Genomic_DNA"/>
</dbReference>
<keyword evidence="4" id="KW-1185">Reference proteome</keyword>
<dbReference type="Proteomes" id="UP000790833">
    <property type="component" value="Unassembled WGS sequence"/>
</dbReference>
<evidence type="ECO:0000313" key="3">
    <source>
        <dbReference type="EMBL" id="KAG7193438.1"/>
    </source>
</evidence>
<proteinExistence type="predicted"/>
<dbReference type="PANTHER" id="PTHR31987:SF11">
    <property type="entry name" value="DUF2433 DOMAIN-CONTAINING PROTEIN"/>
    <property type="match status" value="1"/>
</dbReference>
<dbReference type="InterPro" id="IPR052743">
    <property type="entry name" value="Glutaminase_GtaA"/>
</dbReference>
<organism evidence="3 4">
    <name type="scientific">Scheffersomyces spartinae</name>
    <dbReference type="NCBI Taxonomy" id="45513"/>
    <lineage>
        <taxon>Eukaryota</taxon>
        <taxon>Fungi</taxon>
        <taxon>Dikarya</taxon>
        <taxon>Ascomycota</taxon>
        <taxon>Saccharomycotina</taxon>
        <taxon>Pichiomycetes</taxon>
        <taxon>Debaryomycetaceae</taxon>
        <taxon>Scheffersomyces</taxon>
    </lineage>
</organism>
<dbReference type="AlphaFoldDB" id="A0A9P8AI32"/>
<reference evidence="3" key="1">
    <citation type="submission" date="2021-03" db="EMBL/GenBank/DDBJ databases">
        <authorList>
            <person name="Palmer J.M."/>
        </authorList>
    </citation>
    <scope>NUCLEOTIDE SEQUENCE</scope>
    <source>
        <strain evidence="3">ARV_011</strain>
    </source>
</reference>
<dbReference type="OrthoDB" id="3918848at2759"/>
<dbReference type="PANTHER" id="PTHR31987">
    <property type="entry name" value="GLUTAMINASE A-RELATED"/>
    <property type="match status" value="1"/>
</dbReference>
<dbReference type="Pfam" id="PF10360">
    <property type="entry name" value="DUF2433"/>
    <property type="match status" value="1"/>
</dbReference>
<feature type="domain" description="DUF2433" evidence="2">
    <location>
        <begin position="308"/>
        <end position="418"/>
    </location>
</feature>
<dbReference type="InterPro" id="IPR018829">
    <property type="entry name" value="DUF2433"/>
</dbReference>
<dbReference type="InterPro" id="IPR029052">
    <property type="entry name" value="Metallo-depent_PP-like"/>
</dbReference>
<sequence length="618" mass="68959">MSASNLRILAISDCQGNLGSIEELCKLHPDVDIIVHSGNFGFWDSNTITNCTDINYLKQIVSFLEVLESDLIQELNDYSFINGNFGNGAYGESTSKTSSAQNNADSDSNTYSITDEEFKERLQQSSNGLSQLSLYLDGTKQLPCPVYTIFGPLDDPYVINKFQTGQWDIPNLFLLDQNNTYTIETPKASQPNIRLYGLGGSLKIHSLFDSGSLELENVAGKVGDLWITLTQVAELYSNFMGPKISNRSVDNAVGIFVSHAPVIKTPLLEHFAILTNADITLSQGLHFRYPVILNGMSCVDSMGGSAGYIDNYRSKFSRLRMILGELWLIIKDELQQLLQGNQNSYLRQTIELGLSLFDKIPISINDSVDKIIPLTLSEEGDTIEDHNLRFNKELLKKINDYYFQAYYNLWHFNLCDLGESRQHQQASKLRIKPPRYNIIIFELDENGYFNLAQCTSLGFNFKFKSEEEYDEYDEDQTNYSSNSEGTSMTIDEENDFRTDKADDVHNGSATGINSSPRKIHFIEYSPKLSTRRAIVSRSTTESGRNGKDGGFNTDGGTCDDNFRSSRYRGTKKVNANFRGGLSSRGGGSRGGGSNGRPTTRGGRGLFRGRSRGRGGGRP</sequence>
<feature type="compositionally biased region" description="Gly residues" evidence="1">
    <location>
        <begin position="582"/>
        <end position="594"/>
    </location>
</feature>
<comment type="caution">
    <text evidence="3">The sequence shown here is derived from an EMBL/GenBank/DDBJ whole genome shotgun (WGS) entry which is preliminary data.</text>
</comment>